<dbReference type="Gene3D" id="3.40.50.2000">
    <property type="entry name" value="Glycogen Phosphorylase B"/>
    <property type="match status" value="2"/>
</dbReference>
<dbReference type="PANTHER" id="PTHR12526:SF630">
    <property type="entry name" value="GLYCOSYLTRANSFERASE"/>
    <property type="match status" value="1"/>
</dbReference>
<dbReference type="Proteomes" id="UP000260759">
    <property type="component" value="Unassembled WGS sequence"/>
</dbReference>
<dbReference type="RefSeq" id="WP_098032228.1">
    <property type="nucleotide sequence ID" value="NZ_JAQNRS010000008.1"/>
</dbReference>
<protein>
    <submittedName>
        <fullName evidence="2 3">Glycosyltransferase</fullName>
        <ecNumber evidence="2">2.4.-.-</ecNumber>
    </submittedName>
</protein>
<dbReference type="Proteomes" id="UP001214113">
    <property type="component" value="Unassembled WGS sequence"/>
</dbReference>
<dbReference type="SUPFAM" id="SSF53756">
    <property type="entry name" value="UDP-Glycosyltransferase/glycogen phosphorylase"/>
    <property type="match status" value="1"/>
</dbReference>
<reference evidence="2" key="2">
    <citation type="submission" date="2022-10" db="EMBL/GenBank/DDBJ databases">
        <title>Human gut microbiome strain richness.</title>
        <authorList>
            <person name="Chen-Liaw A."/>
        </authorList>
    </citation>
    <scope>NUCLEOTIDE SEQUENCE</scope>
    <source>
        <strain evidence="2">BSD2780061687st1_G10_BSD2780061687b_171204</strain>
    </source>
</reference>
<dbReference type="EC" id="2.4.-.-" evidence="2"/>
<evidence type="ECO:0000313" key="2">
    <source>
        <dbReference type="EMBL" id="MDC1853259.1"/>
    </source>
</evidence>
<organism evidence="3 5">
    <name type="scientific">Bacteroides uniformis</name>
    <dbReference type="NCBI Taxonomy" id="820"/>
    <lineage>
        <taxon>Bacteria</taxon>
        <taxon>Pseudomonadati</taxon>
        <taxon>Bacteroidota</taxon>
        <taxon>Bacteroidia</taxon>
        <taxon>Bacteroidales</taxon>
        <taxon>Bacteroidaceae</taxon>
        <taxon>Bacteroides</taxon>
    </lineage>
</organism>
<keyword evidence="3" id="KW-0808">Transferase</keyword>
<dbReference type="InterPro" id="IPR001296">
    <property type="entry name" value="Glyco_trans_1"/>
</dbReference>
<evidence type="ECO:0000313" key="6">
    <source>
        <dbReference type="Proteomes" id="UP000284514"/>
    </source>
</evidence>
<sequence length="367" mass="42516">MKKTVYFILQHLCTGGVEICVTNVANALVRRGYQVVFLSLLQNNELAEIIDPLVKIDYLTPLKAGSNFSVFYKLRRKLLCRVALYRKLRKIRESIVISTRNEYSVMVSKLVSSDNLKIAQLHHDYIDRKGIINDFKYKYNRIDYFFILTDDVRVEIMDIMKGNNTYTKCVTVPNFIPRQISLRSNKRTEIALAVGRLSTEKGFLRLLDVWKLVDKQSEGKYQLYIIGEGSERMHLEMRIKELKLHNAVRLLGLLPNSEVAEWMQKSRIYCMSSFTEAFSMVLLEAMGNGLPQVAFDVRVGPRNLILEGETGYLVKDGDIETYAARVLSMFSDSNQWQKMSIASKLRFNAFSEKNVIDKWEQVFNREI</sequence>
<comment type="caution">
    <text evidence="3">The sequence shown here is derived from an EMBL/GenBank/DDBJ whole genome shotgun (WGS) entry which is preliminary data.</text>
</comment>
<dbReference type="AlphaFoldDB" id="A0A3E5ETZ8"/>
<evidence type="ECO:0000313" key="4">
    <source>
        <dbReference type="EMBL" id="RHC75291.1"/>
    </source>
</evidence>
<keyword evidence="2" id="KW-0328">Glycosyltransferase</keyword>
<proteinExistence type="predicted"/>
<dbReference type="EMBL" id="QSVA01000012">
    <property type="protein sequence ID" value="RGN92450.1"/>
    <property type="molecule type" value="Genomic_DNA"/>
</dbReference>
<accession>A0A3E5ETZ8</accession>
<gene>
    <name evidence="4" type="ORF">DW831_05130</name>
    <name evidence="3" type="ORF">DXB37_14300</name>
    <name evidence="2" type="ORF">POZ22_00430</name>
</gene>
<evidence type="ECO:0000313" key="5">
    <source>
        <dbReference type="Proteomes" id="UP000260759"/>
    </source>
</evidence>
<dbReference type="EMBL" id="JAQNSB010000001">
    <property type="protein sequence ID" value="MDC1853259.1"/>
    <property type="molecule type" value="Genomic_DNA"/>
</dbReference>
<feature type="domain" description="Glycosyl transferase family 1" evidence="1">
    <location>
        <begin position="182"/>
        <end position="344"/>
    </location>
</feature>
<dbReference type="EMBL" id="QSIF01000005">
    <property type="protein sequence ID" value="RHC75291.1"/>
    <property type="molecule type" value="Genomic_DNA"/>
</dbReference>
<evidence type="ECO:0000313" key="3">
    <source>
        <dbReference type="EMBL" id="RGN92450.1"/>
    </source>
</evidence>
<dbReference type="PANTHER" id="PTHR12526">
    <property type="entry name" value="GLYCOSYLTRANSFERASE"/>
    <property type="match status" value="1"/>
</dbReference>
<dbReference type="Proteomes" id="UP000284514">
    <property type="component" value="Unassembled WGS sequence"/>
</dbReference>
<dbReference type="GO" id="GO:0016757">
    <property type="term" value="F:glycosyltransferase activity"/>
    <property type="evidence" value="ECO:0007669"/>
    <property type="project" value="UniProtKB-KW"/>
</dbReference>
<evidence type="ECO:0000259" key="1">
    <source>
        <dbReference type="Pfam" id="PF00534"/>
    </source>
</evidence>
<reference evidence="5 6" key="1">
    <citation type="submission" date="2018-08" db="EMBL/GenBank/DDBJ databases">
        <title>A genome reference for cultivated species of the human gut microbiota.</title>
        <authorList>
            <person name="Zou Y."/>
            <person name="Xue W."/>
            <person name="Luo G."/>
        </authorList>
    </citation>
    <scope>NUCLEOTIDE SEQUENCE [LARGE SCALE GENOMIC DNA]</scope>
    <source>
        <strain evidence="4 6">AM34-25</strain>
        <strain evidence="3 5">OM03-4</strain>
    </source>
</reference>
<dbReference type="Pfam" id="PF00534">
    <property type="entry name" value="Glycos_transf_1"/>
    <property type="match status" value="1"/>
</dbReference>
<name>A0A3E5ETZ8_BACUN</name>